<evidence type="ECO:0000259" key="7">
    <source>
        <dbReference type="Pfam" id="PF02525"/>
    </source>
</evidence>
<comment type="function">
    <text evidence="6">Also exhibits azoreductase activity. Catalyzes the reductive cleavage of the azo bond in aromatic azo compounds to the corresponding amines.</text>
</comment>
<dbReference type="Pfam" id="PF02525">
    <property type="entry name" value="Flavodoxin_2"/>
    <property type="match status" value="1"/>
</dbReference>
<name>A0A3D9ZUH4_9ACTN</name>
<comment type="caution">
    <text evidence="8">The sequence shown here is derived from an EMBL/GenBank/DDBJ whole genome shotgun (WGS) entry which is preliminary data.</text>
</comment>
<dbReference type="GO" id="GO:0016652">
    <property type="term" value="F:oxidoreductase activity, acting on NAD(P)H as acceptor"/>
    <property type="evidence" value="ECO:0007669"/>
    <property type="project" value="UniProtKB-UniRule"/>
</dbReference>
<dbReference type="GO" id="GO:0009055">
    <property type="term" value="F:electron transfer activity"/>
    <property type="evidence" value="ECO:0007669"/>
    <property type="project" value="UniProtKB-UniRule"/>
</dbReference>
<keyword evidence="9" id="KW-1185">Reference proteome</keyword>
<dbReference type="InterPro" id="IPR029039">
    <property type="entry name" value="Flavoprotein-like_sf"/>
</dbReference>
<evidence type="ECO:0000256" key="1">
    <source>
        <dbReference type="ARBA" id="ARBA00022630"/>
    </source>
</evidence>
<accession>A0A3D9ZUH4</accession>
<evidence type="ECO:0000256" key="3">
    <source>
        <dbReference type="ARBA" id="ARBA00023002"/>
    </source>
</evidence>
<keyword evidence="1 6" id="KW-0285">Flavoprotein</keyword>
<dbReference type="Proteomes" id="UP000256913">
    <property type="component" value="Unassembled WGS sequence"/>
</dbReference>
<sequence>MATVTLFRLDASIRAEGSASREIADIVEQEWLAAHPGETVERRHIGVEVLPADAWGHAVSAGYVQAEDRTAEQTAALKLATTLTDELVSADAVLLAVPLYNWGVSQHVKVWFDLIMTDPRVRAPEPLLRGKPVVLATVRGGGYAPGMPKHGWDHSTPYLRRMLGDLWGADLTVVERELTLAEVNPAMEPLRPLAAQLHAEALDAALAVGRAFGIVPVGETPRAAG</sequence>
<dbReference type="InterPro" id="IPR050104">
    <property type="entry name" value="FMN-dep_NADH:Q_OxRdtase_AzoR1"/>
</dbReference>
<evidence type="ECO:0000256" key="5">
    <source>
        <dbReference type="ARBA" id="ARBA00048542"/>
    </source>
</evidence>
<keyword evidence="2 6" id="KW-0288">FMN</keyword>
<dbReference type="AlphaFoldDB" id="A0A3D9ZUH4"/>
<organism evidence="8 9">
    <name type="scientific">Asanoa ferruginea</name>
    <dbReference type="NCBI Taxonomy" id="53367"/>
    <lineage>
        <taxon>Bacteria</taxon>
        <taxon>Bacillati</taxon>
        <taxon>Actinomycetota</taxon>
        <taxon>Actinomycetes</taxon>
        <taxon>Micromonosporales</taxon>
        <taxon>Micromonosporaceae</taxon>
        <taxon>Asanoa</taxon>
    </lineage>
</organism>
<evidence type="ECO:0000313" key="8">
    <source>
        <dbReference type="EMBL" id="REF99633.1"/>
    </source>
</evidence>
<evidence type="ECO:0000256" key="6">
    <source>
        <dbReference type="HAMAP-Rule" id="MF_01216"/>
    </source>
</evidence>
<keyword evidence="3 6" id="KW-0560">Oxidoreductase</keyword>
<feature type="domain" description="Flavodoxin-like fold" evidence="7">
    <location>
        <begin position="8"/>
        <end position="165"/>
    </location>
</feature>
<dbReference type="EMBL" id="QUMQ01000001">
    <property type="protein sequence ID" value="REF99633.1"/>
    <property type="molecule type" value="Genomic_DNA"/>
</dbReference>
<evidence type="ECO:0000256" key="4">
    <source>
        <dbReference type="ARBA" id="ARBA00023027"/>
    </source>
</evidence>
<comment type="catalytic activity">
    <reaction evidence="5">
        <text>N,N-dimethyl-1,4-phenylenediamine + anthranilate + 2 NAD(+) = 2-(4-dimethylaminophenyl)diazenylbenzoate + 2 NADH + 2 H(+)</text>
        <dbReference type="Rhea" id="RHEA:55872"/>
        <dbReference type="ChEBI" id="CHEBI:15378"/>
        <dbReference type="ChEBI" id="CHEBI:15783"/>
        <dbReference type="ChEBI" id="CHEBI:16567"/>
        <dbReference type="ChEBI" id="CHEBI:57540"/>
        <dbReference type="ChEBI" id="CHEBI:57945"/>
        <dbReference type="ChEBI" id="CHEBI:71579"/>
        <dbReference type="EC" id="1.7.1.17"/>
    </reaction>
    <physiologicalReaction direction="right-to-left" evidence="5">
        <dbReference type="Rhea" id="RHEA:55874"/>
    </physiologicalReaction>
</comment>
<dbReference type="SUPFAM" id="SSF52218">
    <property type="entry name" value="Flavoproteins"/>
    <property type="match status" value="1"/>
</dbReference>
<evidence type="ECO:0000256" key="2">
    <source>
        <dbReference type="ARBA" id="ARBA00022643"/>
    </source>
</evidence>
<reference evidence="8 9" key="1">
    <citation type="submission" date="2018-08" db="EMBL/GenBank/DDBJ databases">
        <title>Sequencing the genomes of 1000 actinobacteria strains.</title>
        <authorList>
            <person name="Klenk H.-P."/>
        </authorList>
    </citation>
    <scope>NUCLEOTIDE SEQUENCE [LARGE SCALE GENOMIC DNA]</scope>
    <source>
        <strain evidence="8 9">DSM 44099</strain>
    </source>
</reference>
<comment type="function">
    <text evidence="6">Quinone reductase that provides resistance to thiol-specific stress caused by electrophilic quinones.</text>
</comment>
<dbReference type="GO" id="GO:0016655">
    <property type="term" value="F:oxidoreductase activity, acting on NAD(P)H, quinone or similar compound as acceptor"/>
    <property type="evidence" value="ECO:0007669"/>
    <property type="project" value="InterPro"/>
</dbReference>
<comment type="subunit">
    <text evidence="6">Homodimer.</text>
</comment>
<comment type="cofactor">
    <cofactor evidence="6">
        <name>FMN</name>
        <dbReference type="ChEBI" id="CHEBI:58210"/>
    </cofactor>
    <text evidence="6">Binds 1 FMN per subunit.</text>
</comment>
<dbReference type="EC" id="1.7.1.17" evidence="6"/>
<dbReference type="InterPro" id="IPR023048">
    <property type="entry name" value="NADH:quinone_OxRdtase_FMN_depd"/>
</dbReference>
<comment type="similarity">
    <text evidence="6">Belongs to the azoreductase type 1 family.</text>
</comment>
<proteinExistence type="inferred from homology"/>
<gene>
    <name evidence="6" type="primary">azoR</name>
    <name evidence="8" type="ORF">DFJ67_5673</name>
</gene>
<dbReference type="PANTHER" id="PTHR43741:SF4">
    <property type="entry name" value="FMN-DEPENDENT NADH:QUINONE OXIDOREDUCTASE"/>
    <property type="match status" value="1"/>
</dbReference>
<feature type="binding site" evidence="6">
    <location>
        <begin position="18"/>
        <end position="20"/>
    </location>
    <ligand>
        <name>FMN</name>
        <dbReference type="ChEBI" id="CHEBI:58210"/>
    </ligand>
</feature>
<dbReference type="InterPro" id="IPR003680">
    <property type="entry name" value="Flavodoxin_fold"/>
</dbReference>
<evidence type="ECO:0000313" key="9">
    <source>
        <dbReference type="Proteomes" id="UP000256913"/>
    </source>
</evidence>
<dbReference type="PANTHER" id="PTHR43741">
    <property type="entry name" value="FMN-DEPENDENT NADH-AZOREDUCTASE 1"/>
    <property type="match status" value="1"/>
</dbReference>
<comment type="caution">
    <text evidence="6">Lacks conserved residue(s) required for the propagation of feature annotation.</text>
</comment>
<comment type="catalytic activity">
    <reaction evidence="6">
        <text>2 a quinone + NADH + H(+) = 2 a 1,4-benzosemiquinone + NAD(+)</text>
        <dbReference type="Rhea" id="RHEA:65952"/>
        <dbReference type="ChEBI" id="CHEBI:15378"/>
        <dbReference type="ChEBI" id="CHEBI:57540"/>
        <dbReference type="ChEBI" id="CHEBI:57945"/>
        <dbReference type="ChEBI" id="CHEBI:132124"/>
        <dbReference type="ChEBI" id="CHEBI:134225"/>
    </reaction>
</comment>
<dbReference type="GO" id="GO:0010181">
    <property type="term" value="F:FMN binding"/>
    <property type="evidence" value="ECO:0007669"/>
    <property type="project" value="UniProtKB-UniRule"/>
</dbReference>
<protein>
    <recommendedName>
        <fullName evidence="6">FMN dependent NADH:quinone oxidoreductase</fullName>
        <ecNumber evidence="6">1.6.5.-</ecNumber>
    </recommendedName>
    <alternativeName>
        <fullName evidence="6">Azo-dye reductase</fullName>
    </alternativeName>
    <alternativeName>
        <fullName evidence="6">FMN-dependent NADH-azo compound oxidoreductase</fullName>
    </alternativeName>
    <alternativeName>
        <fullName evidence="6">FMN-dependent NADH-azoreductase</fullName>
        <ecNumber evidence="6">1.7.1.17</ecNumber>
    </alternativeName>
</protein>
<dbReference type="HAMAP" id="MF_01216">
    <property type="entry name" value="Azoreductase_type1"/>
    <property type="match status" value="1"/>
</dbReference>
<feature type="binding site" evidence="6">
    <location>
        <position position="12"/>
    </location>
    <ligand>
        <name>FMN</name>
        <dbReference type="ChEBI" id="CHEBI:58210"/>
    </ligand>
</feature>
<dbReference type="Gene3D" id="3.40.50.360">
    <property type="match status" value="1"/>
</dbReference>
<keyword evidence="4 6" id="KW-0520">NAD</keyword>
<dbReference type="EC" id="1.6.5.-" evidence="6"/>